<dbReference type="SUPFAM" id="SSF51445">
    <property type="entry name" value="(Trans)glycosidases"/>
    <property type="match status" value="1"/>
</dbReference>
<dbReference type="InterPro" id="IPR055235">
    <property type="entry name" value="ASD1_cat"/>
</dbReference>
<evidence type="ECO:0000313" key="10">
    <source>
        <dbReference type="EMBL" id="MBB2183851.1"/>
    </source>
</evidence>
<dbReference type="Gene3D" id="3.20.20.80">
    <property type="entry name" value="Glycosidases"/>
    <property type="match status" value="1"/>
</dbReference>
<protein>
    <recommendedName>
        <fullName evidence="5">non-reducing end alpha-L-arabinofuranosidase</fullName>
        <ecNumber evidence="5">3.2.1.55</ecNumber>
    </recommendedName>
</protein>
<evidence type="ECO:0000313" key="11">
    <source>
        <dbReference type="Proteomes" id="UP000574276"/>
    </source>
</evidence>
<dbReference type="GO" id="GO:0000272">
    <property type="term" value="P:polysaccharide catabolic process"/>
    <property type="evidence" value="ECO:0007669"/>
    <property type="project" value="TreeGrafter"/>
</dbReference>
<dbReference type="PANTHER" id="PTHR43576:SF3">
    <property type="entry name" value="ALPHA-L-ARABINOFURANOSIDASE C"/>
    <property type="match status" value="1"/>
</dbReference>
<keyword evidence="7" id="KW-0119">Carbohydrate metabolism</keyword>
<comment type="similarity">
    <text evidence="3">Belongs to the glycosyl hydrolase 51 family.</text>
</comment>
<sequence length="508" mass="57821">MKKATLKLDKDFSIDKVDQRIFSTFIESIHKIVYGCIYNPDHPTADEQGFRKDVLELMRELKSTAIRYPGGNFVSDYHWMDGIGPKELRPKRFVKAWKMIENNHMGIDEYTDWVKKAGSEPMLAVNLGTGTPEEASYEVEYTNMKEGTYFSDLRKKYGHEEPHNIKLWCLGNEMDGTWQMGEKTAMEYGRIAYEAAKQMKIVDPDIEFVACGSCANDKTHPTFPEWDRVVLEQCYENVDYLSLHRYYNYDPESVKGTVFPADFTPEDLPYIARDLTGFINTVCAAADYVKGLKYSNKTINICFDEWGIMSSQTAKAEGLDWSERSLPEPGGRPEGTNLIDACLFGSILISFINRCDRVKIACQSIVIGSVIGVDPEGGVYKQTTFYPFQHAATYAKGVALRTSLISPMKKTDNYGEQPYIQTAGVYDEETGSLTVFAVNLDLRETVEFNCIPQFDKVELLQHIQLHEDQPLAMNTIKNPTRVVPKEIEITDKVTLPPLSWNVLRYKVK</sequence>
<gene>
    <name evidence="10" type="ORF">H0486_13310</name>
</gene>
<evidence type="ECO:0000256" key="3">
    <source>
        <dbReference type="ARBA" id="ARBA00007186"/>
    </source>
</evidence>
<organism evidence="10 11">
    <name type="scientific">Variimorphobacter saccharofermentans</name>
    <dbReference type="NCBI Taxonomy" id="2755051"/>
    <lineage>
        <taxon>Bacteria</taxon>
        <taxon>Bacillati</taxon>
        <taxon>Bacillota</taxon>
        <taxon>Clostridia</taxon>
        <taxon>Lachnospirales</taxon>
        <taxon>Lachnospiraceae</taxon>
        <taxon>Variimorphobacter</taxon>
    </lineage>
</organism>
<evidence type="ECO:0000256" key="2">
    <source>
        <dbReference type="ARBA" id="ARBA00004881"/>
    </source>
</evidence>
<evidence type="ECO:0000256" key="1">
    <source>
        <dbReference type="ARBA" id="ARBA00001462"/>
    </source>
</evidence>
<dbReference type="GO" id="GO:0046373">
    <property type="term" value="P:L-arabinose metabolic process"/>
    <property type="evidence" value="ECO:0007669"/>
    <property type="project" value="InterPro"/>
</dbReference>
<reference evidence="10 11" key="1">
    <citation type="submission" date="2020-07" db="EMBL/GenBank/DDBJ databases">
        <title>Characterization and genome sequencing of isolate MD1, a novel member within the family Lachnospiraceae.</title>
        <authorList>
            <person name="Rettenmaier R."/>
            <person name="Di Bello L."/>
            <person name="Zinser C."/>
            <person name="Scheitz K."/>
            <person name="Liebl W."/>
            <person name="Zverlov V."/>
        </authorList>
    </citation>
    <scope>NUCLEOTIDE SEQUENCE [LARGE SCALE GENOMIC DNA]</scope>
    <source>
        <strain evidence="10 11">MD1</strain>
    </source>
</reference>
<keyword evidence="8" id="KW-0326">Glycosidase</keyword>
<evidence type="ECO:0000256" key="8">
    <source>
        <dbReference type="ARBA" id="ARBA00023295"/>
    </source>
</evidence>
<evidence type="ECO:0000256" key="4">
    <source>
        <dbReference type="ARBA" id="ARBA00011165"/>
    </source>
</evidence>
<dbReference type="InterPro" id="IPR017853">
    <property type="entry name" value="GH"/>
</dbReference>
<dbReference type="Gene3D" id="2.60.40.1180">
    <property type="entry name" value="Golgi alpha-mannosidase II"/>
    <property type="match status" value="1"/>
</dbReference>
<dbReference type="Pfam" id="PF06964">
    <property type="entry name" value="Alpha-L-AF_C"/>
    <property type="match status" value="1"/>
</dbReference>
<feature type="domain" description="Alpha-L-arabinofuranosidase C-terminal" evidence="9">
    <location>
        <begin position="304"/>
        <end position="499"/>
    </location>
</feature>
<dbReference type="InterPro" id="IPR010720">
    <property type="entry name" value="Alpha-L-AF_C"/>
</dbReference>
<dbReference type="Proteomes" id="UP000574276">
    <property type="component" value="Unassembled WGS sequence"/>
</dbReference>
<comment type="subunit">
    <text evidence="4">Homohexamer; trimer of dimers.</text>
</comment>
<dbReference type="InterPro" id="IPR013780">
    <property type="entry name" value="Glyco_hydro_b"/>
</dbReference>
<comment type="caution">
    <text evidence="10">The sequence shown here is derived from an EMBL/GenBank/DDBJ whole genome shotgun (WGS) entry which is preliminary data.</text>
</comment>
<proteinExistence type="inferred from homology"/>
<keyword evidence="6" id="KW-0378">Hydrolase</keyword>
<dbReference type="RefSeq" id="WP_228353470.1">
    <property type="nucleotide sequence ID" value="NZ_JACEGA010000001.1"/>
</dbReference>
<dbReference type="Pfam" id="PF22848">
    <property type="entry name" value="ASD1_dom"/>
    <property type="match status" value="1"/>
</dbReference>
<dbReference type="GO" id="GO:0046556">
    <property type="term" value="F:alpha-L-arabinofuranosidase activity"/>
    <property type="evidence" value="ECO:0007669"/>
    <property type="project" value="UniProtKB-EC"/>
</dbReference>
<dbReference type="EC" id="3.2.1.55" evidence="5"/>
<dbReference type="AlphaFoldDB" id="A0A839K5A8"/>
<evidence type="ECO:0000259" key="9">
    <source>
        <dbReference type="SMART" id="SM00813"/>
    </source>
</evidence>
<keyword evidence="11" id="KW-1185">Reference proteome</keyword>
<evidence type="ECO:0000256" key="7">
    <source>
        <dbReference type="ARBA" id="ARBA00023277"/>
    </source>
</evidence>
<dbReference type="SUPFAM" id="SSF51011">
    <property type="entry name" value="Glycosyl hydrolase domain"/>
    <property type="match status" value="1"/>
</dbReference>
<dbReference type="PANTHER" id="PTHR43576">
    <property type="entry name" value="ALPHA-L-ARABINOFURANOSIDASE C-RELATED"/>
    <property type="match status" value="1"/>
</dbReference>
<dbReference type="SMART" id="SM00813">
    <property type="entry name" value="Alpha-L-AF_C"/>
    <property type="match status" value="1"/>
</dbReference>
<comment type="catalytic activity">
    <reaction evidence="1">
        <text>Hydrolysis of terminal non-reducing alpha-L-arabinofuranoside residues in alpha-L-arabinosides.</text>
        <dbReference type="EC" id="3.2.1.55"/>
    </reaction>
</comment>
<evidence type="ECO:0000256" key="5">
    <source>
        <dbReference type="ARBA" id="ARBA00012670"/>
    </source>
</evidence>
<name>A0A839K5A8_9FIRM</name>
<comment type="pathway">
    <text evidence="2">Glycan metabolism.</text>
</comment>
<evidence type="ECO:0000256" key="6">
    <source>
        <dbReference type="ARBA" id="ARBA00022801"/>
    </source>
</evidence>
<accession>A0A839K5A8</accession>
<dbReference type="EMBL" id="JACEGA010000001">
    <property type="protein sequence ID" value="MBB2183851.1"/>
    <property type="molecule type" value="Genomic_DNA"/>
</dbReference>